<dbReference type="Pfam" id="PF04266">
    <property type="entry name" value="ASCH"/>
    <property type="match status" value="1"/>
</dbReference>
<dbReference type="AlphaFoldDB" id="A0A0R2NJJ6"/>
<dbReference type="InterPro" id="IPR007374">
    <property type="entry name" value="ASCH_domain"/>
</dbReference>
<protein>
    <recommendedName>
        <fullName evidence="1">ASCH domain-containing protein</fullName>
    </recommendedName>
</protein>
<dbReference type="PANTHER" id="PTHR39203">
    <property type="entry name" value="CYTOPLASMIC PROTEIN-RELATED"/>
    <property type="match status" value="1"/>
</dbReference>
<name>A0A0R2NJJ6_9LACO</name>
<comment type="caution">
    <text evidence="2">The sequence shown here is derived from an EMBL/GenBank/DDBJ whole genome shotgun (WGS) entry which is preliminary data.</text>
</comment>
<dbReference type="PATRIC" id="fig|480391.4.peg.1812"/>
<dbReference type="InterPro" id="IPR015947">
    <property type="entry name" value="PUA-like_sf"/>
</dbReference>
<dbReference type="PANTHER" id="PTHR39203:SF1">
    <property type="entry name" value="CYTOPLASMIC PROTEIN"/>
    <property type="match status" value="1"/>
</dbReference>
<dbReference type="SUPFAM" id="SSF88697">
    <property type="entry name" value="PUA domain-like"/>
    <property type="match status" value="1"/>
</dbReference>
<reference evidence="2 3" key="1">
    <citation type="journal article" date="2015" name="Genome Announc.">
        <title>Expanding the biotechnology potential of lactobacilli through comparative genomics of 213 strains and associated genera.</title>
        <authorList>
            <person name="Sun Z."/>
            <person name="Harris H.M."/>
            <person name="McCann A."/>
            <person name="Guo C."/>
            <person name="Argimon S."/>
            <person name="Zhang W."/>
            <person name="Yang X."/>
            <person name="Jeffery I.B."/>
            <person name="Cooney J.C."/>
            <person name="Kagawa T.F."/>
            <person name="Liu W."/>
            <person name="Song Y."/>
            <person name="Salvetti E."/>
            <person name="Wrobel A."/>
            <person name="Rasinkangas P."/>
            <person name="Parkhill J."/>
            <person name="Rea M.C."/>
            <person name="O'Sullivan O."/>
            <person name="Ritari J."/>
            <person name="Douillard F.P."/>
            <person name="Paul Ross R."/>
            <person name="Yang R."/>
            <person name="Briner A.E."/>
            <person name="Felis G.E."/>
            <person name="de Vos W.M."/>
            <person name="Barrangou R."/>
            <person name="Klaenhammer T.R."/>
            <person name="Caufield P.W."/>
            <person name="Cui Y."/>
            <person name="Zhang H."/>
            <person name="O'Toole P.W."/>
        </authorList>
    </citation>
    <scope>NUCLEOTIDE SEQUENCE [LARGE SCALE GENOMIC DNA]</scope>
    <source>
        <strain evidence="2 3">DSM 23026</strain>
    </source>
</reference>
<keyword evidence="3" id="KW-1185">Reference proteome</keyword>
<dbReference type="Gene3D" id="3.10.400.10">
    <property type="entry name" value="Sulfate adenylyltransferase"/>
    <property type="match status" value="1"/>
</dbReference>
<evidence type="ECO:0000313" key="3">
    <source>
        <dbReference type="Proteomes" id="UP000051249"/>
    </source>
</evidence>
<sequence length="155" mass="17990">MATPSETLWNKFIEKNHITGKTFQTRWFGEQDNPEQINRINEQLLTGQRNSTSKPLAYYASEQEAVPQVGDYYVLLNGDMKPVAVIETVVSELIPFLRVSAEHAYNEVDSDQTLESWRTNSKENFEKLMQKYDAHFNEENPIVCEVVKVVYRPED</sequence>
<dbReference type="InterPro" id="IPR009326">
    <property type="entry name" value="DUF984"/>
</dbReference>
<feature type="domain" description="ASCH" evidence="1">
    <location>
        <begin position="26"/>
        <end position="151"/>
    </location>
</feature>
<proteinExistence type="predicted"/>
<dbReference type="Proteomes" id="UP000051249">
    <property type="component" value="Unassembled WGS sequence"/>
</dbReference>
<dbReference type="PIRSF" id="PIRSF021320">
    <property type="entry name" value="DUF984"/>
    <property type="match status" value="1"/>
</dbReference>
<dbReference type="EMBL" id="JQCQ01000009">
    <property type="protein sequence ID" value="KRO25516.1"/>
    <property type="molecule type" value="Genomic_DNA"/>
</dbReference>
<dbReference type="OrthoDB" id="9807542at2"/>
<accession>A0A0R2NJJ6</accession>
<dbReference type="SMART" id="SM01022">
    <property type="entry name" value="ASCH"/>
    <property type="match status" value="1"/>
</dbReference>
<gene>
    <name evidence="2" type="ORF">IV88_GL001766</name>
</gene>
<dbReference type="RefSeq" id="WP_057798807.1">
    <property type="nucleotide sequence ID" value="NZ_BJZZ01000008.1"/>
</dbReference>
<evidence type="ECO:0000259" key="1">
    <source>
        <dbReference type="SMART" id="SM01022"/>
    </source>
</evidence>
<evidence type="ECO:0000313" key="2">
    <source>
        <dbReference type="EMBL" id="KRO25516.1"/>
    </source>
</evidence>
<organism evidence="2 3">
    <name type="scientific">Pediococcus argentinicus</name>
    <dbReference type="NCBI Taxonomy" id="480391"/>
    <lineage>
        <taxon>Bacteria</taxon>
        <taxon>Bacillati</taxon>
        <taxon>Bacillota</taxon>
        <taxon>Bacilli</taxon>
        <taxon>Lactobacillales</taxon>
        <taxon>Lactobacillaceae</taxon>
        <taxon>Pediococcus</taxon>
    </lineage>
</organism>